<feature type="chain" id="PRO_5041295154" evidence="1">
    <location>
        <begin position="21"/>
        <end position="212"/>
    </location>
</feature>
<reference evidence="2" key="1">
    <citation type="submission" date="2023-04" db="EMBL/GenBank/DDBJ databases">
        <authorList>
            <person name="Vijverberg K."/>
            <person name="Xiong W."/>
            <person name="Schranz E."/>
        </authorList>
    </citation>
    <scope>NUCLEOTIDE SEQUENCE</scope>
</reference>
<dbReference type="Proteomes" id="UP001177003">
    <property type="component" value="Chromosome 9"/>
</dbReference>
<sequence>MTILSLFLIILPQHLPPLEIMTPPPYRCASSSEASPFHHYLSTPQPYDTTTISLCFKFRSFPFSPLSFYTPTIWYFYIDIRVSMMLFKAIRQISCSLTSHHSELTPPPYRCASSSEASPFHHYLSTPQPYDTTTISLCFKFRSFPFSPLSFYTPTIWYFYIDIRVSMMLFKAIRQISCSLTSHHSELGFYRSVGIARASIKDVNTLVHGRTF</sequence>
<gene>
    <name evidence="2" type="ORF">LSALG_LOCUS41505</name>
</gene>
<proteinExistence type="predicted"/>
<name>A0AA36A1X4_LACSI</name>
<dbReference type="AlphaFoldDB" id="A0AA36A1X4"/>
<organism evidence="2 3">
    <name type="scientific">Lactuca saligna</name>
    <name type="common">Willowleaf lettuce</name>
    <dbReference type="NCBI Taxonomy" id="75948"/>
    <lineage>
        <taxon>Eukaryota</taxon>
        <taxon>Viridiplantae</taxon>
        <taxon>Streptophyta</taxon>
        <taxon>Embryophyta</taxon>
        <taxon>Tracheophyta</taxon>
        <taxon>Spermatophyta</taxon>
        <taxon>Magnoliopsida</taxon>
        <taxon>eudicotyledons</taxon>
        <taxon>Gunneridae</taxon>
        <taxon>Pentapetalae</taxon>
        <taxon>asterids</taxon>
        <taxon>campanulids</taxon>
        <taxon>Asterales</taxon>
        <taxon>Asteraceae</taxon>
        <taxon>Cichorioideae</taxon>
        <taxon>Cichorieae</taxon>
        <taxon>Lactucinae</taxon>
        <taxon>Lactuca</taxon>
    </lineage>
</organism>
<protein>
    <submittedName>
        <fullName evidence="2">Uncharacterized protein</fullName>
    </submittedName>
</protein>
<dbReference type="EMBL" id="OX465085">
    <property type="protein sequence ID" value="CAI9303045.1"/>
    <property type="molecule type" value="Genomic_DNA"/>
</dbReference>
<evidence type="ECO:0000256" key="1">
    <source>
        <dbReference type="SAM" id="SignalP"/>
    </source>
</evidence>
<evidence type="ECO:0000313" key="2">
    <source>
        <dbReference type="EMBL" id="CAI9303045.1"/>
    </source>
</evidence>
<keyword evidence="3" id="KW-1185">Reference proteome</keyword>
<feature type="signal peptide" evidence="1">
    <location>
        <begin position="1"/>
        <end position="20"/>
    </location>
</feature>
<keyword evidence="1" id="KW-0732">Signal</keyword>
<evidence type="ECO:0000313" key="3">
    <source>
        <dbReference type="Proteomes" id="UP001177003"/>
    </source>
</evidence>
<accession>A0AA36A1X4</accession>